<accession>A0A3R9KZN8</accession>
<reference evidence="1 2" key="1">
    <citation type="submission" date="2018-11" db="EMBL/GenBank/DDBJ databases">
        <title>Species Designations Belie Phenotypic and Genotypic Heterogeneity in Oral Streptococci.</title>
        <authorList>
            <person name="Velsko I."/>
        </authorList>
    </citation>
    <scope>NUCLEOTIDE SEQUENCE [LARGE SCALE GENOMIC DNA]</scope>
    <source>
        <strain evidence="1 2">A54</strain>
    </source>
</reference>
<dbReference type="Proteomes" id="UP000277890">
    <property type="component" value="Unassembled WGS sequence"/>
</dbReference>
<dbReference type="RefSeq" id="WP_061600614.1">
    <property type="nucleotide sequence ID" value="NZ_RJPO01000002.1"/>
</dbReference>
<sequence length="298" mass="34665">MDLDLGNYLGVFSSVEIKDLLLLQSSDLYDDNIPESHHLYMIFGFEKFYVDSVTKNETKENELIVKVKTADEALELIWEDEENIVSFDKSLDNRCVIINGVTYQILDLILDSIIKNGNQIVSEILYIGQAKGRTESRNTGKRLASHKTLQRILADCHDYKKDVDVRVVSFSIGENVMWTTLTTPETSNAKIEDIYEPKSKEFKLKISDASLINLVEAKLINYLKPEYNDVYKNKSVPSKEHKTYIEYNKFFNSMNIDLSKLDNFYFKQPNIDFNPRRQFISNKLNPTEYMEIIRDSLY</sequence>
<evidence type="ECO:0000313" key="2">
    <source>
        <dbReference type="Proteomes" id="UP000277890"/>
    </source>
</evidence>
<gene>
    <name evidence="1" type="ORF">D8794_03105</name>
</gene>
<comment type="caution">
    <text evidence="1">The sequence shown here is derived from an EMBL/GenBank/DDBJ whole genome shotgun (WGS) entry which is preliminary data.</text>
</comment>
<dbReference type="EMBL" id="RJPQ01000002">
    <property type="protein sequence ID" value="RSJ87226.1"/>
    <property type="molecule type" value="Genomic_DNA"/>
</dbReference>
<protein>
    <submittedName>
        <fullName evidence="1">Uncharacterized protein</fullName>
    </submittedName>
</protein>
<name>A0A3R9KZN8_STRCR</name>
<organism evidence="1 2">
    <name type="scientific">Streptococcus cristatus</name>
    <dbReference type="NCBI Taxonomy" id="45634"/>
    <lineage>
        <taxon>Bacteria</taxon>
        <taxon>Bacillati</taxon>
        <taxon>Bacillota</taxon>
        <taxon>Bacilli</taxon>
        <taxon>Lactobacillales</taxon>
        <taxon>Streptococcaceae</taxon>
        <taxon>Streptococcus</taxon>
    </lineage>
</organism>
<dbReference type="AlphaFoldDB" id="A0A3R9KZN8"/>
<evidence type="ECO:0000313" key="1">
    <source>
        <dbReference type="EMBL" id="RSJ87226.1"/>
    </source>
</evidence>
<proteinExistence type="predicted"/>